<evidence type="ECO:0000256" key="2">
    <source>
        <dbReference type="ARBA" id="ARBA00022723"/>
    </source>
</evidence>
<dbReference type="CDD" id="cd12107">
    <property type="entry name" value="Hemerythrin"/>
    <property type="match status" value="1"/>
</dbReference>
<accession>A0ABM1EPB4</accession>
<dbReference type="InterPro" id="IPR050669">
    <property type="entry name" value="Hemerythrin"/>
</dbReference>
<dbReference type="Proteomes" id="UP000695022">
    <property type="component" value="Unplaced"/>
</dbReference>
<evidence type="ECO:0000256" key="1">
    <source>
        <dbReference type="ARBA" id="ARBA00010587"/>
    </source>
</evidence>
<keyword evidence="3" id="KW-0408">Iron</keyword>
<evidence type="ECO:0000313" key="5">
    <source>
        <dbReference type="RefSeq" id="XP_014674035.1"/>
    </source>
</evidence>
<dbReference type="InterPro" id="IPR002063">
    <property type="entry name" value="Haemerythrin"/>
</dbReference>
<sequence>MATYAVPEPYRWDTSFMVFYERLDDEHKGLFQSLFAIGTNHGSKAALKKCQDLMASHFHYEQVSHDRANYAGFKEHKSFHDGFLAHLPSCPPRCPTRKYSTGKNWLVQHIKNVDFAYRGKL</sequence>
<dbReference type="InterPro" id="IPR012827">
    <property type="entry name" value="Hemerythrin_metal-bd"/>
</dbReference>
<dbReference type="SUPFAM" id="SSF47188">
    <property type="entry name" value="Hemerythrin-like"/>
    <property type="match status" value="1"/>
</dbReference>
<dbReference type="RefSeq" id="XP_014674035.1">
    <property type="nucleotide sequence ID" value="XM_014818549.1"/>
</dbReference>
<dbReference type="PANTHER" id="PTHR37164">
    <property type="entry name" value="BACTERIOHEMERYTHRIN"/>
    <property type="match status" value="1"/>
</dbReference>
<dbReference type="GeneID" id="106814253"/>
<comment type="similarity">
    <text evidence="1">Belongs to the hemerythrin family.</text>
</comment>
<protein>
    <submittedName>
        <fullName evidence="5">Hemerythrin subunit A-like</fullName>
    </submittedName>
</protein>
<keyword evidence="2" id="KW-0479">Metal-binding</keyword>
<dbReference type="PANTHER" id="PTHR37164:SF1">
    <property type="entry name" value="BACTERIOHEMERYTHRIN"/>
    <property type="match status" value="1"/>
</dbReference>
<proteinExistence type="inferred from homology"/>
<name>A0ABM1EPB4_PRICU</name>
<reference evidence="5" key="1">
    <citation type="submission" date="2025-08" db="UniProtKB">
        <authorList>
            <consortium name="RefSeq"/>
        </authorList>
    </citation>
    <scope>IDENTIFICATION</scope>
</reference>
<evidence type="ECO:0000256" key="3">
    <source>
        <dbReference type="ARBA" id="ARBA00023004"/>
    </source>
</evidence>
<dbReference type="InterPro" id="IPR035938">
    <property type="entry name" value="Hemerythrin-like_sf"/>
</dbReference>
<evidence type="ECO:0000313" key="4">
    <source>
        <dbReference type="Proteomes" id="UP000695022"/>
    </source>
</evidence>
<gene>
    <name evidence="5" type="primary">LOC106814253</name>
</gene>
<dbReference type="Gene3D" id="1.20.120.50">
    <property type="entry name" value="Hemerythrin-like"/>
    <property type="match status" value="1"/>
</dbReference>
<dbReference type="PRINTS" id="PR00186">
    <property type="entry name" value="HEMERYTHRIN"/>
</dbReference>
<keyword evidence="4" id="KW-1185">Reference proteome</keyword>
<organism evidence="4 5">
    <name type="scientific">Priapulus caudatus</name>
    <name type="common">Priapulid worm</name>
    <dbReference type="NCBI Taxonomy" id="37621"/>
    <lineage>
        <taxon>Eukaryota</taxon>
        <taxon>Metazoa</taxon>
        <taxon>Ecdysozoa</taxon>
        <taxon>Scalidophora</taxon>
        <taxon>Priapulida</taxon>
        <taxon>Priapulimorpha</taxon>
        <taxon>Priapulimorphida</taxon>
        <taxon>Priapulidae</taxon>
        <taxon>Priapulus</taxon>
    </lineage>
</organism>